<protein>
    <submittedName>
        <fullName evidence="1">Uncharacterized protein</fullName>
    </submittedName>
</protein>
<dbReference type="Proteomes" id="UP001300012">
    <property type="component" value="Unassembled WGS sequence"/>
</dbReference>
<evidence type="ECO:0000313" key="1">
    <source>
        <dbReference type="EMBL" id="MCR8630533.1"/>
    </source>
</evidence>
<dbReference type="RefSeq" id="WP_258212155.1">
    <property type="nucleotide sequence ID" value="NZ_JANQBD010000003.1"/>
</dbReference>
<sequence>MKTVISVVLIIVSLSAAGLAALLWDYIYYPLIESKAEESAIAYLKASFPEDVVIDDVTYSKPFGDDEGKYFITAHPTAKPEIELSMNVFQNLSVDEKSFKKSKWRYDTILEYVPLINEISPGFSLYAAVNMLIPAELLSNPIETKYGDIRKLHENVTEEYLFMGVLIDRDFSEQRALEYGYRVVEFMKKRGLKDAAIEINFYPRSLIESLVQKKPKFDVFGFRSEFFNEALPYRIDFVTRNKRITKIGLDDIKSPEDLKPFLIIEGPGH</sequence>
<keyword evidence="2" id="KW-1185">Reference proteome</keyword>
<organism evidence="1 2">
    <name type="scientific">Paenibacillus radicis</name>
    <name type="common">ex Xue et al. 2023</name>
    <dbReference type="NCBI Taxonomy" id="2972489"/>
    <lineage>
        <taxon>Bacteria</taxon>
        <taxon>Bacillati</taxon>
        <taxon>Bacillota</taxon>
        <taxon>Bacilli</taxon>
        <taxon>Bacillales</taxon>
        <taxon>Paenibacillaceae</taxon>
        <taxon>Paenibacillus</taxon>
    </lineage>
</organism>
<name>A0ABT1YBG5_9BACL</name>
<comment type="caution">
    <text evidence="1">The sequence shown here is derived from an EMBL/GenBank/DDBJ whole genome shotgun (WGS) entry which is preliminary data.</text>
</comment>
<evidence type="ECO:0000313" key="2">
    <source>
        <dbReference type="Proteomes" id="UP001300012"/>
    </source>
</evidence>
<proteinExistence type="predicted"/>
<reference evidence="1 2" key="1">
    <citation type="submission" date="2022-08" db="EMBL/GenBank/DDBJ databases">
        <title>Paenibacillus endoradicis sp. nov., Paenibacillus radicibacter sp. nov and Paenibacillus pararadicis sp. nov., three cold-adapted plant growth-promoting bacteria isolated from root of Larix gmelinii in Great Khingan.</title>
        <authorList>
            <person name="Xue H."/>
        </authorList>
    </citation>
    <scope>NUCLEOTIDE SEQUENCE [LARGE SCALE GENOMIC DNA]</scope>
    <source>
        <strain evidence="1 2">N5-1-1-5</strain>
    </source>
</reference>
<accession>A0ABT1YBG5</accession>
<gene>
    <name evidence="1" type="ORF">NV381_04860</name>
</gene>
<dbReference type="EMBL" id="JANQBD010000003">
    <property type="protein sequence ID" value="MCR8630533.1"/>
    <property type="molecule type" value="Genomic_DNA"/>
</dbReference>